<keyword evidence="1" id="KW-0812">Transmembrane</keyword>
<name>L9VN08_9EURY</name>
<reference evidence="2 3" key="1">
    <citation type="journal article" date="2014" name="PLoS Genet.">
        <title>Phylogenetically driven sequencing of extremely halophilic archaea reveals strategies for static and dynamic osmo-response.</title>
        <authorList>
            <person name="Becker E.A."/>
            <person name="Seitzer P.M."/>
            <person name="Tritt A."/>
            <person name="Larsen D."/>
            <person name="Krusor M."/>
            <person name="Yao A.I."/>
            <person name="Wu D."/>
            <person name="Madern D."/>
            <person name="Eisen J.A."/>
            <person name="Darling A.E."/>
            <person name="Facciotti M.T."/>
        </authorList>
    </citation>
    <scope>NUCLEOTIDE SEQUENCE [LARGE SCALE GENOMIC DNA]</scope>
    <source>
        <strain evidence="2 3">GA33</strain>
    </source>
</reference>
<sequence length="78" mass="9175">MYLTTSVQKPLYFLLSFQRDYFSLAVTVLNLLYLTAQVVSIMRPLNIDEHIRINSHFVEIGSTLERYLVMSAVQRIHR</sequence>
<evidence type="ECO:0000313" key="3">
    <source>
        <dbReference type="Proteomes" id="UP000011599"/>
    </source>
</evidence>
<dbReference type="AlphaFoldDB" id="L9VN08"/>
<dbReference type="Proteomes" id="UP000011599">
    <property type="component" value="Unassembled WGS sequence"/>
</dbReference>
<comment type="caution">
    <text evidence="2">The sequence shown here is derived from an EMBL/GenBank/DDBJ whole genome shotgun (WGS) entry which is preliminary data.</text>
</comment>
<protein>
    <submittedName>
        <fullName evidence="2">Uncharacterized protein</fullName>
    </submittedName>
</protein>
<dbReference type="STRING" id="1114856.GCA_000383975_00107"/>
<keyword evidence="1" id="KW-1133">Transmembrane helix</keyword>
<keyword evidence="3" id="KW-1185">Reference proteome</keyword>
<evidence type="ECO:0000313" key="2">
    <source>
        <dbReference type="EMBL" id="ELY38372.1"/>
    </source>
</evidence>
<gene>
    <name evidence="2" type="ORF">C496_17157</name>
</gene>
<keyword evidence="1" id="KW-0472">Membrane</keyword>
<organism evidence="2 3">
    <name type="scientific">Natronorubrum tibetense GA33</name>
    <dbReference type="NCBI Taxonomy" id="1114856"/>
    <lineage>
        <taxon>Archaea</taxon>
        <taxon>Methanobacteriati</taxon>
        <taxon>Methanobacteriota</taxon>
        <taxon>Stenosarchaea group</taxon>
        <taxon>Halobacteria</taxon>
        <taxon>Halobacteriales</taxon>
        <taxon>Natrialbaceae</taxon>
        <taxon>Natronorubrum</taxon>
    </lineage>
</organism>
<proteinExistence type="predicted"/>
<evidence type="ECO:0000256" key="1">
    <source>
        <dbReference type="SAM" id="Phobius"/>
    </source>
</evidence>
<feature type="transmembrane region" description="Helical" evidence="1">
    <location>
        <begin position="21"/>
        <end position="42"/>
    </location>
</feature>
<dbReference type="EMBL" id="AOHW01000042">
    <property type="protein sequence ID" value="ELY38372.1"/>
    <property type="molecule type" value="Genomic_DNA"/>
</dbReference>
<accession>L9VN08</accession>